<gene>
    <name evidence="3" type="primary">LCB3_1</name>
    <name evidence="3" type="ORF">AAF712_011790</name>
</gene>
<feature type="signal peptide" evidence="2">
    <location>
        <begin position="1"/>
        <end position="20"/>
    </location>
</feature>
<proteinExistence type="predicted"/>
<evidence type="ECO:0000256" key="1">
    <source>
        <dbReference type="SAM" id="Phobius"/>
    </source>
</evidence>
<keyword evidence="1" id="KW-1133">Transmembrane helix</keyword>
<sequence length="351" mass="38701">MGVFLGAILWWGLTDFPGFPVEMPTTLYKTLDPLSWWSSSSSLNPSNTVIHLFKGLDSFTSLKAWVDTSGWQVPLVIVPLTLLLVNQHPQPVDDCPCFEDAIAFNSVFASALLTRWSRYFFRTDYYIESRPMPGSGWVEVFDVPGVRWMQVERGFTDIAQWWWTASIKMVVGISIIFAWRILAKSLMHVILPPTYRFLSHLFTLPSRRFYTPATDYKNVPSEFHFDPDHPGGGLGGLRSIPSVIDLPSSVKVGVELEGVGSGMDISGLGSEMKLRGRNGNGTIANGNGMVPLARSDETEERQGKADGVKHYDADVLTKVVVYAGIGALATGIIPVLFEVLGWGVSSMPPAL</sequence>
<keyword evidence="4" id="KW-1185">Reference proteome</keyword>
<reference evidence="3 4" key="1">
    <citation type="submission" date="2024-05" db="EMBL/GenBank/DDBJ databases">
        <title>A draft genome resource for the thread blight pathogen Marasmius tenuissimus strain MS-2.</title>
        <authorList>
            <person name="Yulfo-Soto G.E."/>
            <person name="Baruah I.K."/>
            <person name="Amoako-Attah I."/>
            <person name="Bukari Y."/>
            <person name="Meinhardt L.W."/>
            <person name="Bailey B.A."/>
            <person name="Cohen S.P."/>
        </authorList>
    </citation>
    <scope>NUCLEOTIDE SEQUENCE [LARGE SCALE GENOMIC DNA]</scope>
    <source>
        <strain evidence="3 4">MS-2</strain>
    </source>
</reference>
<feature type="transmembrane region" description="Helical" evidence="1">
    <location>
        <begin position="161"/>
        <end position="182"/>
    </location>
</feature>
<feature type="chain" id="PRO_5046971976" evidence="2">
    <location>
        <begin position="21"/>
        <end position="351"/>
    </location>
</feature>
<evidence type="ECO:0000256" key="2">
    <source>
        <dbReference type="SAM" id="SignalP"/>
    </source>
</evidence>
<keyword evidence="1" id="KW-0812">Transmembrane</keyword>
<dbReference type="EMBL" id="JBBXMP010000137">
    <property type="protein sequence ID" value="KAL0061389.1"/>
    <property type="molecule type" value="Genomic_DNA"/>
</dbReference>
<evidence type="ECO:0000313" key="4">
    <source>
        <dbReference type="Proteomes" id="UP001437256"/>
    </source>
</evidence>
<organism evidence="3 4">
    <name type="scientific">Marasmius tenuissimus</name>
    <dbReference type="NCBI Taxonomy" id="585030"/>
    <lineage>
        <taxon>Eukaryota</taxon>
        <taxon>Fungi</taxon>
        <taxon>Dikarya</taxon>
        <taxon>Basidiomycota</taxon>
        <taxon>Agaricomycotina</taxon>
        <taxon>Agaricomycetes</taxon>
        <taxon>Agaricomycetidae</taxon>
        <taxon>Agaricales</taxon>
        <taxon>Marasmiineae</taxon>
        <taxon>Marasmiaceae</taxon>
        <taxon>Marasmius</taxon>
    </lineage>
</organism>
<keyword evidence="1" id="KW-0472">Membrane</keyword>
<keyword evidence="2" id="KW-0732">Signal</keyword>
<evidence type="ECO:0000313" key="3">
    <source>
        <dbReference type="EMBL" id="KAL0061389.1"/>
    </source>
</evidence>
<dbReference type="Proteomes" id="UP001437256">
    <property type="component" value="Unassembled WGS sequence"/>
</dbReference>
<name>A0ABR2ZKA5_9AGAR</name>
<protein>
    <submittedName>
        <fullName evidence="3">Long-chain base-1-phosphate phosphatase</fullName>
    </submittedName>
</protein>
<comment type="caution">
    <text evidence="3">The sequence shown here is derived from an EMBL/GenBank/DDBJ whole genome shotgun (WGS) entry which is preliminary data.</text>
</comment>
<feature type="transmembrane region" description="Helical" evidence="1">
    <location>
        <begin position="319"/>
        <end position="344"/>
    </location>
</feature>
<accession>A0ABR2ZKA5</accession>